<reference evidence="17" key="1">
    <citation type="journal article" date="2023" name="DNA Res.">
        <title>Chromosome-level genome assembly of Phrynocephalus forsythii using third-generation DNA sequencing and Hi-C analysis.</title>
        <authorList>
            <person name="Qi Y."/>
            <person name="Zhao W."/>
            <person name="Zhao Y."/>
            <person name="Niu C."/>
            <person name="Cao S."/>
            <person name="Zhang Y."/>
        </authorList>
    </citation>
    <scope>NUCLEOTIDE SEQUENCE</scope>
    <source>
        <tissue evidence="17">Muscle</tissue>
    </source>
</reference>
<dbReference type="Pfam" id="PF03807">
    <property type="entry name" value="F420_oxidored"/>
    <property type="match status" value="1"/>
</dbReference>
<evidence type="ECO:0000256" key="11">
    <source>
        <dbReference type="ARBA" id="ARBA00049875"/>
    </source>
</evidence>
<dbReference type="GO" id="GO:0004735">
    <property type="term" value="F:pyrroline-5-carboxylate reductase activity"/>
    <property type="evidence" value="ECO:0007669"/>
    <property type="project" value="UniProtKB-EC"/>
</dbReference>
<dbReference type="GO" id="GO:0055129">
    <property type="term" value="P:L-proline biosynthetic process"/>
    <property type="evidence" value="ECO:0007669"/>
    <property type="project" value="TreeGrafter"/>
</dbReference>
<evidence type="ECO:0000256" key="9">
    <source>
        <dbReference type="ARBA" id="ARBA00038523"/>
    </source>
</evidence>
<dbReference type="EC" id="1.5.1.2" evidence="13"/>
<protein>
    <recommendedName>
        <fullName evidence="13">Pyrroline-5-carboxylate reductase</fullName>
        <ecNumber evidence="13">1.5.1.2</ecNumber>
    </recommendedName>
</protein>
<dbReference type="PANTHER" id="PTHR11645:SF0">
    <property type="entry name" value="PYRROLINE-5-CARBOXYLATE REDUCTASE 3"/>
    <property type="match status" value="1"/>
</dbReference>
<dbReference type="InterPro" id="IPR008927">
    <property type="entry name" value="6-PGluconate_DH-like_C_sf"/>
</dbReference>
<keyword evidence="4" id="KW-0963">Cytoplasm</keyword>
<dbReference type="NCBIfam" id="TIGR00112">
    <property type="entry name" value="proC"/>
    <property type="match status" value="1"/>
</dbReference>
<evidence type="ECO:0000256" key="1">
    <source>
        <dbReference type="ARBA" id="ARBA00004496"/>
    </source>
</evidence>
<comment type="catalytic activity">
    <reaction evidence="11">
        <text>L-proline + NAD(+) = (S)-1-pyrroline-5-carboxylate + NADH + 2 H(+)</text>
        <dbReference type="Rhea" id="RHEA:14105"/>
        <dbReference type="ChEBI" id="CHEBI:15378"/>
        <dbReference type="ChEBI" id="CHEBI:17388"/>
        <dbReference type="ChEBI" id="CHEBI:57540"/>
        <dbReference type="ChEBI" id="CHEBI:57945"/>
        <dbReference type="ChEBI" id="CHEBI:60039"/>
        <dbReference type="EC" id="1.5.1.2"/>
    </reaction>
    <physiologicalReaction direction="right-to-left" evidence="11">
        <dbReference type="Rhea" id="RHEA:14107"/>
    </physiologicalReaction>
</comment>
<dbReference type="Gene3D" id="1.10.3730.10">
    <property type="entry name" value="ProC C-terminal domain-like"/>
    <property type="match status" value="1"/>
</dbReference>
<evidence type="ECO:0000256" key="4">
    <source>
        <dbReference type="ARBA" id="ARBA00022490"/>
    </source>
</evidence>
<keyword evidence="8 13" id="KW-0560">Oxidoreductase</keyword>
<keyword evidence="7 13" id="KW-0521">NADP</keyword>
<evidence type="ECO:0000313" key="17">
    <source>
        <dbReference type="EMBL" id="KAJ7338214.1"/>
    </source>
</evidence>
<organism evidence="17 18">
    <name type="scientific">Phrynocephalus forsythii</name>
    <dbReference type="NCBI Taxonomy" id="171643"/>
    <lineage>
        <taxon>Eukaryota</taxon>
        <taxon>Metazoa</taxon>
        <taxon>Chordata</taxon>
        <taxon>Craniata</taxon>
        <taxon>Vertebrata</taxon>
        <taxon>Euteleostomi</taxon>
        <taxon>Lepidosauria</taxon>
        <taxon>Squamata</taxon>
        <taxon>Bifurcata</taxon>
        <taxon>Unidentata</taxon>
        <taxon>Episquamata</taxon>
        <taxon>Toxicofera</taxon>
        <taxon>Iguania</taxon>
        <taxon>Acrodonta</taxon>
        <taxon>Agamidae</taxon>
        <taxon>Agaminae</taxon>
        <taxon>Phrynocephalus</taxon>
    </lineage>
</organism>
<dbReference type="FunFam" id="1.10.3730.10:FF:000003">
    <property type="entry name" value="Pyrroline-5-carboxylate reductase 1, mitochondrial"/>
    <property type="match status" value="1"/>
</dbReference>
<keyword evidence="5 13" id="KW-0028">Amino-acid biosynthesis</keyword>
<evidence type="ECO:0000256" key="8">
    <source>
        <dbReference type="ARBA" id="ARBA00023002"/>
    </source>
</evidence>
<comment type="caution">
    <text evidence="17">The sequence shown here is derived from an EMBL/GenBank/DDBJ whole genome shotgun (WGS) entry which is preliminary data.</text>
</comment>
<dbReference type="HAMAP" id="MF_01925">
    <property type="entry name" value="P5C_reductase"/>
    <property type="match status" value="1"/>
</dbReference>
<feature type="region of interest" description="Disordered" evidence="14">
    <location>
        <begin position="95"/>
        <end position="121"/>
    </location>
</feature>
<accession>A0A9Q1B4N7</accession>
<name>A0A9Q1B4N7_9SAUR</name>
<comment type="subcellular location">
    <subcellularLocation>
        <location evidence="1">Cytoplasm</location>
    </subcellularLocation>
</comment>
<dbReference type="InterPro" id="IPR000304">
    <property type="entry name" value="Pyrroline-COOH_reductase"/>
</dbReference>
<dbReference type="InterPro" id="IPR053790">
    <property type="entry name" value="P5CR-like_CS"/>
</dbReference>
<evidence type="ECO:0000256" key="13">
    <source>
        <dbReference type="RuleBase" id="RU003903"/>
    </source>
</evidence>
<dbReference type="SUPFAM" id="SSF48179">
    <property type="entry name" value="6-phosphogluconate dehydrogenase C-terminal domain-like"/>
    <property type="match status" value="1"/>
</dbReference>
<dbReference type="SUPFAM" id="SSF51735">
    <property type="entry name" value="NAD(P)-binding Rossmann-fold domains"/>
    <property type="match status" value="1"/>
</dbReference>
<feature type="region of interest" description="Disordered" evidence="14">
    <location>
        <begin position="41"/>
        <end position="82"/>
    </location>
</feature>
<feature type="domain" description="Pyrroline-5-carboxylate reductase dimerisation" evidence="16">
    <location>
        <begin position="264"/>
        <end position="368"/>
    </location>
</feature>
<dbReference type="FunFam" id="3.40.50.720:FF:000367">
    <property type="entry name" value="Pyrroline-5-carboxylate reductase"/>
    <property type="match status" value="1"/>
</dbReference>
<dbReference type="InterPro" id="IPR036291">
    <property type="entry name" value="NAD(P)-bd_dom_sf"/>
</dbReference>
<comment type="pathway">
    <text evidence="2 13">Amino-acid biosynthesis; L-proline biosynthesis; L-proline from L-glutamate 5-semialdehyde: step 1/1.</text>
</comment>
<evidence type="ECO:0000256" key="7">
    <source>
        <dbReference type="ARBA" id="ARBA00022857"/>
    </source>
</evidence>
<dbReference type="OrthoDB" id="10263291at2759"/>
<dbReference type="InterPro" id="IPR028939">
    <property type="entry name" value="P5C_Rdtase_cat_N"/>
</dbReference>
<dbReference type="GO" id="GO:0005737">
    <property type="term" value="C:cytoplasm"/>
    <property type="evidence" value="ECO:0007669"/>
    <property type="project" value="UniProtKB-SubCell"/>
</dbReference>
<dbReference type="EMBL" id="JAPFRF010000003">
    <property type="protein sequence ID" value="KAJ7338214.1"/>
    <property type="molecule type" value="Genomic_DNA"/>
</dbReference>
<evidence type="ECO:0000256" key="6">
    <source>
        <dbReference type="ARBA" id="ARBA00022650"/>
    </source>
</evidence>
<evidence type="ECO:0000256" key="3">
    <source>
        <dbReference type="ARBA" id="ARBA00005525"/>
    </source>
</evidence>
<sequence length="371" mass="39271">MERLRELRVGFVGAGRMASAVAQAMLLAGKAGFALARSPRGLPKQDSLDSRHGGSFPKSPRSRLEHGGRRFGGPAAGAARPPWPLRLFQTQNQFGSPHKMDQENVSHPAEPGVAPPPHSPSSCWRTDGEVPPVNIFASAPSNRNLEKFQNLDCKTTHSNLEVVENSTLVFLATKPHILPTVLQEIAPAVTSHHVVVSMAAGVTLQKLEEMLPAGTKVLRIMPNLPCMVQAGAIILARGSCAGEEEAALLKKLLSPCGLCEEGPESYIDIHTGLSGSGVAYVYMFAEALAEGAVKMGMQGTTANKIAAQTLLGAAKMILETGEHPAVLRSAVCTPGGTTIHALHELEKGSLRATVMNAVEAATCRAQELGRR</sequence>
<feature type="domain" description="Pyrroline-5-carboxylate reductase catalytic N-terminal" evidence="15">
    <location>
        <begin position="133"/>
        <end position="201"/>
    </location>
</feature>
<evidence type="ECO:0000256" key="12">
    <source>
        <dbReference type="ARBA" id="ARBA00049975"/>
    </source>
</evidence>
<evidence type="ECO:0000313" key="18">
    <source>
        <dbReference type="Proteomes" id="UP001142489"/>
    </source>
</evidence>
<comment type="subunit">
    <text evidence="9">Homodecamer; composed of 5 homodimers.</text>
</comment>
<dbReference type="AlphaFoldDB" id="A0A9Q1B4N7"/>
<dbReference type="Pfam" id="PF14748">
    <property type="entry name" value="P5CR_dimer"/>
    <property type="match status" value="1"/>
</dbReference>
<comment type="catalytic activity">
    <reaction evidence="10">
        <text>L-proline + NADP(+) = (S)-1-pyrroline-5-carboxylate + NADPH + 2 H(+)</text>
        <dbReference type="Rhea" id="RHEA:14109"/>
        <dbReference type="ChEBI" id="CHEBI:15378"/>
        <dbReference type="ChEBI" id="CHEBI:17388"/>
        <dbReference type="ChEBI" id="CHEBI:57783"/>
        <dbReference type="ChEBI" id="CHEBI:58349"/>
        <dbReference type="ChEBI" id="CHEBI:60039"/>
        <dbReference type="EC" id="1.5.1.2"/>
    </reaction>
    <physiologicalReaction direction="right-to-left" evidence="10">
        <dbReference type="Rhea" id="RHEA:14111"/>
    </physiologicalReaction>
</comment>
<keyword evidence="6 13" id="KW-0641">Proline biosynthesis</keyword>
<dbReference type="PROSITE" id="PS00521">
    <property type="entry name" value="P5CR"/>
    <property type="match status" value="1"/>
</dbReference>
<evidence type="ECO:0000259" key="16">
    <source>
        <dbReference type="Pfam" id="PF14748"/>
    </source>
</evidence>
<dbReference type="InterPro" id="IPR029036">
    <property type="entry name" value="P5CR_dimer"/>
</dbReference>
<evidence type="ECO:0000259" key="15">
    <source>
        <dbReference type="Pfam" id="PF03807"/>
    </source>
</evidence>
<comment type="similarity">
    <text evidence="3 13">Belongs to the pyrroline-5-carboxylate reductase family.</text>
</comment>
<dbReference type="PANTHER" id="PTHR11645">
    <property type="entry name" value="PYRROLINE-5-CARBOXYLATE REDUCTASE"/>
    <property type="match status" value="1"/>
</dbReference>
<comment type="function">
    <text evidence="12">Oxidoreductase that catalyzes the last step in proline biosynthesis, which corresponds to the reduction of pyrroline-5-carboxylate (P5C) to L-proline using NAD(P)H. Proline is synthesized from either glutamate or ornithine; both are converted to P5C, and then to proline via pyrroline-5-carboxylate reductases (PYCRs). PYCR3 is exclusively linked to the biosynthesis of proline from ornithine.</text>
</comment>
<evidence type="ECO:0000256" key="5">
    <source>
        <dbReference type="ARBA" id="ARBA00022605"/>
    </source>
</evidence>
<evidence type="ECO:0000256" key="14">
    <source>
        <dbReference type="SAM" id="MobiDB-lite"/>
    </source>
</evidence>
<dbReference type="Gene3D" id="3.40.50.720">
    <property type="entry name" value="NAD(P)-binding Rossmann-like Domain"/>
    <property type="match status" value="1"/>
</dbReference>
<proteinExistence type="inferred from homology"/>
<gene>
    <name evidence="17" type="ORF">JRQ81_010910</name>
</gene>
<dbReference type="Proteomes" id="UP001142489">
    <property type="component" value="Unassembled WGS sequence"/>
</dbReference>
<evidence type="ECO:0000256" key="2">
    <source>
        <dbReference type="ARBA" id="ARBA00005205"/>
    </source>
</evidence>
<evidence type="ECO:0000256" key="10">
    <source>
        <dbReference type="ARBA" id="ARBA00049867"/>
    </source>
</evidence>
<keyword evidence="18" id="KW-1185">Reference proteome</keyword>